<dbReference type="Proteomes" id="UP000276133">
    <property type="component" value="Unassembled WGS sequence"/>
</dbReference>
<evidence type="ECO:0000256" key="1">
    <source>
        <dbReference type="SAM" id="Phobius"/>
    </source>
</evidence>
<proteinExistence type="predicted"/>
<protein>
    <submittedName>
        <fullName evidence="2">Uncharacterized protein</fullName>
    </submittedName>
</protein>
<keyword evidence="1" id="KW-0812">Transmembrane</keyword>
<sequence length="64" mass="7660">MDRDIVTSKSKNTFKARLNFSNHINFMLSCDKKLSHRVKIVFLMLIFNLYLNPQIHIIWPILEI</sequence>
<reference evidence="2 3" key="1">
    <citation type="journal article" date="2018" name="Sci. Rep.">
        <title>Genomic signatures of local adaptation to the degree of environmental predictability in rotifers.</title>
        <authorList>
            <person name="Franch-Gras L."/>
            <person name="Hahn C."/>
            <person name="Garcia-Roger E.M."/>
            <person name="Carmona M.J."/>
            <person name="Serra M."/>
            <person name="Gomez A."/>
        </authorList>
    </citation>
    <scope>NUCLEOTIDE SEQUENCE [LARGE SCALE GENOMIC DNA]</scope>
    <source>
        <strain evidence="2">HYR1</strain>
    </source>
</reference>
<evidence type="ECO:0000313" key="2">
    <source>
        <dbReference type="EMBL" id="RMZ94541.1"/>
    </source>
</evidence>
<comment type="caution">
    <text evidence="2">The sequence shown here is derived from an EMBL/GenBank/DDBJ whole genome shotgun (WGS) entry which is preliminary data.</text>
</comment>
<dbReference type="PROSITE" id="PS51257">
    <property type="entry name" value="PROKAR_LIPOPROTEIN"/>
    <property type="match status" value="1"/>
</dbReference>
<organism evidence="2 3">
    <name type="scientific">Brachionus plicatilis</name>
    <name type="common">Marine rotifer</name>
    <name type="synonym">Brachionus muelleri</name>
    <dbReference type="NCBI Taxonomy" id="10195"/>
    <lineage>
        <taxon>Eukaryota</taxon>
        <taxon>Metazoa</taxon>
        <taxon>Spiralia</taxon>
        <taxon>Gnathifera</taxon>
        <taxon>Rotifera</taxon>
        <taxon>Eurotatoria</taxon>
        <taxon>Monogononta</taxon>
        <taxon>Pseudotrocha</taxon>
        <taxon>Ploima</taxon>
        <taxon>Brachionidae</taxon>
        <taxon>Brachionus</taxon>
    </lineage>
</organism>
<keyword evidence="1" id="KW-1133">Transmembrane helix</keyword>
<keyword evidence="3" id="KW-1185">Reference proteome</keyword>
<name>A0A3M7P5Y8_BRAPC</name>
<accession>A0A3M7P5Y8</accession>
<feature type="transmembrane region" description="Helical" evidence="1">
    <location>
        <begin position="40"/>
        <end position="62"/>
    </location>
</feature>
<dbReference type="AlphaFoldDB" id="A0A3M7P5Y8"/>
<dbReference type="EMBL" id="REGN01012977">
    <property type="protein sequence ID" value="RMZ94541.1"/>
    <property type="molecule type" value="Genomic_DNA"/>
</dbReference>
<evidence type="ECO:0000313" key="3">
    <source>
        <dbReference type="Proteomes" id="UP000276133"/>
    </source>
</evidence>
<gene>
    <name evidence="2" type="ORF">BpHYR1_044537</name>
</gene>
<keyword evidence="1" id="KW-0472">Membrane</keyword>